<organism evidence="2 3">
    <name type="scientific">Actinomadura luteofluorescens</name>
    <dbReference type="NCBI Taxonomy" id="46163"/>
    <lineage>
        <taxon>Bacteria</taxon>
        <taxon>Bacillati</taxon>
        <taxon>Actinomycetota</taxon>
        <taxon>Actinomycetes</taxon>
        <taxon>Streptosporangiales</taxon>
        <taxon>Thermomonosporaceae</taxon>
        <taxon>Actinomadura</taxon>
    </lineage>
</organism>
<name>A0A7Y9EGB5_9ACTN</name>
<keyword evidence="3" id="KW-1185">Reference proteome</keyword>
<evidence type="ECO:0000313" key="2">
    <source>
        <dbReference type="EMBL" id="NYD47239.1"/>
    </source>
</evidence>
<protein>
    <submittedName>
        <fullName evidence="2">Uncharacterized protein</fullName>
    </submittedName>
</protein>
<comment type="caution">
    <text evidence="2">The sequence shown here is derived from an EMBL/GenBank/DDBJ whole genome shotgun (WGS) entry which is preliminary data.</text>
</comment>
<sequence length="52" mass="5812">MRARSTTPSALRLPQNRPALPARAGRPGWDRHVPKPRSVPRPRPPRKPGSAR</sequence>
<feature type="compositionally biased region" description="Basic residues" evidence="1">
    <location>
        <begin position="34"/>
        <end position="46"/>
    </location>
</feature>
<evidence type="ECO:0000256" key="1">
    <source>
        <dbReference type="SAM" id="MobiDB-lite"/>
    </source>
</evidence>
<reference evidence="2 3" key="1">
    <citation type="submission" date="2020-07" db="EMBL/GenBank/DDBJ databases">
        <title>Sequencing the genomes of 1000 actinobacteria strains.</title>
        <authorList>
            <person name="Klenk H.-P."/>
        </authorList>
    </citation>
    <scope>NUCLEOTIDE SEQUENCE [LARGE SCALE GENOMIC DNA]</scope>
    <source>
        <strain evidence="2 3">DSM 40398</strain>
    </source>
</reference>
<evidence type="ECO:0000313" key="3">
    <source>
        <dbReference type="Proteomes" id="UP000529783"/>
    </source>
</evidence>
<dbReference type="AlphaFoldDB" id="A0A7Y9EGB5"/>
<proteinExistence type="predicted"/>
<accession>A0A7Y9EGB5</accession>
<dbReference type="Proteomes" id="UP000529783">
    <property type="component" value="Unassembled WGS sequence"/>
</dbReference>
<feature type="region of interest" description="Disordered" evidence="1">
    <location>
        <begin position="1"/>
        <end position="52"/>
    </location>
</feature>
<gene>
    <name evidence="2" type="ORF">BJY14_003222</name>
</gene>
<dbReference type="EMBL" id="JACCBA010000001">
    <property type="protein sequence ID" value="NYD47239.1"/>
    <property type="molecule type" value="Genomic_DNA"/>
</dbReference>